<feature type="transmembrane region" description="Helical" evidence="1">
    <location>
        <begin position="89"/>
        <end position="107"/>
    </location>
</feature>
<proteinExistence type="predicted"/>
<evidence type="ECO:0000256" key="1">
    <source>
        <dbReference type="SAM" id="Phobius"/>
    </source>
</evidence>
<keyword evidence="1" id="KW-0472">Membrane</keyword>
<keyword evidence="1" id="KW-0812">Transmembrane</keyword>
<feature type="transmembrane region" description="Helical" evidence="1">
    <location>
        <begin position="113"/>
        <end position="132"/>
    </location>
</feature>
<sequence>MAFCMIGRNVYRKKKKEWIGYAYPVFAMLGTLILQCTVNMFLLFMAPLFPMYQKTPELIMLVVNFAVCIFLVLKCSRYDIPYDAGRDRLMFWMPAFLHIYAIVSILVLGITKAILPCAVVAILHGGYLFFAYRKIKAAGRETGAAA</sequence>
<evidence type="ECO:0000313" key="2">
    <source>
        <dbReference type="EMBL" id="HJB42080.1"/>
    </source>
</evidence>
<accession>A0A9D2S489</accession>
<dbReference type="Proteomes" id="UP000886803">
    <property type="component" value="Unassembled WGS sequence"/>
</dbReference>
<reference evidence="2" key="1">
    <citation type="journal article" date="2021" name="PeerJ">
        <title>Extensive microbial diversity within the chicken gut microbiome revealed by metagenomics and culture.</title>
        <authorList>
            <person name="Gilroy R."/>
            <person name="Ravi A."/>
            <person name="Getino M."/>
            <person name="Pursley I."/>
            <person name="Horton D.L."/>
            <person name="Alikhan N.F."/>
            <person name="Baker D."/>
            <person name="Gharbi K."/>
            <person name="Hall N."/>
            <person name="Watson M."/>
            <person name="Adriaenssens E.M."/>
            <person name="Foster-Nyarko E."/>
            <person name="Jarju S."/>
            <person name="Secka A."/>
            <person name="Antonio M."/>
            <person name="Oren A."/>
            <person name="Chaudhuri R.R."/>
            <person name="La Ragione R."/>
            <person name="Hildebrand F."/>
            <person name="Pallen M.J."/>
        </authorList>
    </citation>
    <scope>NUCLEOTIDE SEQUENCE</scope>
    <source>
        <strain evidence="2">ChiBcec8-13705</strain>
    </source>
</reference>
<organism evidence="2 3">
    <name type="scientific">Candidatus Gemmiger avicola</name>
    <dbReference type="NCBI Taxonomy" id="2838605"/>
    <lineage>
        <taxon>Bacteria</taxon>
        <taxon>Bacillati</taxon>
        <taxon>Bacillota</taxon>
        <taxon>Clostridia</taxon>
        <taxon>Eubacteriales</taxon>
        <taxon>Gemmiger</taxon>
    </lineage>
</organism>
<keyword evidence="1" id="KW-1133">Transmembrane helix</keyword>
<reference evidence="2" key="2">
    <citation type="submission" date="2021-04" db="EMBL/GenBank/DDBJ databases">
        <authorList>
            <person name="Gilroy R."/>
        </authorList>
    </citation>
    <scope>NUCLEOTIDE SEQUENCE</scope>
    <source>
        <strain evidence="2">ChiBcec8-13705</strain>
    </source>
</reference>
<feature type="transmembrane region" description="Helical" evidence="1">
    <location>
        <begin position="58"/>
        <end position="77"/>
    </location>
</feature>
<feature type="transmembrane region" description="Helical" evidence="1">
    <location>
        <begin position="21"/>
        <end position="46"/>
    </location>
</feature>
<dbReference type="AlphaFoldDB" id="A0A9D2S489"/>
<protein>
    <submittedName>
        <fullName evidence="2">Uncharacterized protein</fullName>
    </submittedName>
</protein>
<dbReference type="EMBL" id="DWYG01000101">
    <property type="protein sequence ID" value="HJB42080.1"/>
    <property type="molecule type" value="Genomic_DNA"/>
</dbReference>
<comment type="caution">
    <text evidence="2">The sequence shown here is derived from an EMBL/GenBank/DDBJ whole genome shotgun (WGS) entry which is preliminary data.</text>
</comment>
<gene>
    <name evidence="2" type="ORF">H9945_06230</name>
</gene>
<evidence type="ECO:0000313" key="3">
    <source>
        <dbReference type="Proteomes" id="UP000886803"/>
    </source>
</evidence>
<name>A0A9D2S489_9FIRM</name>